<evidence type="ECO:0000313" key="6">
    <source>
        <dbReference type="Proteomes" id="UP000693946"/>
    </source>
</evidence>
<feature type="domain" description="C-type lectin" evidence="4">
    <location>
        <begin position="325"/>
        <end position="457"/>
    </location>
</feature>
<dbReference type="InterPro" id="IPR033989">
    <property type="entry name" value="CD209-like_CTLD"/>
</dbReference>
<dbReference type="InterPro" id="IPR001304">
    <property type="entry name" value="C-type_lectin-like"/>
</dbReference>
<evidence type="ECO:0000259" key="4">
    <source>
        <dbReference type="PROSITE" id="PS50041"/>
    </source>
</evidence>
<dbReference type="PANTHER" id="PTHR22803">
    <property type="entry name" value="MANNOSE, PHOSPHOLIPASE, LECTIN RECEPTOR RELATED"/>
    <property type="match status" value="1"/>
</dbReference>
<dbReference type="CDD" id="cd03590">
    <property type="entry name" value="CLECT_DC-SIGN_like"/>
    <property type="match status" value="1"/>
</dbReference>
<accession>A0AAV6RNU1</accession>
<protein>
    <recommendedName>
        <fullName evidence="4">C-type lectin domain-containing protein</fullName>
    </recommendedName>
</protein>
<dbReference type="GO" id="GO:0030246">
    <property type="term" value="F:carbohydrate binding"/>
    <property type="evidence" value="ECO:0007669"/>
    <property type="project" value="UniProtKB-KW"/>
</dbReference>
<keyword evidence="3" id="KW-0472">Membrane</keyword>
<comment type="caution">
    <text evidence="5">The sequence shown here is derived from an EMBL/GenBank/DDBJ whole genome shotgun (WGS) entry which is preliminary data.</text>
</comment>
<evidence type="ECO:0000256" key="3">
    <source>
        <dbReference type="SAM" id="Phobius"/>
    </source>
</evidence>
<organism evidence="5 6">
    <name type="scientific">Solea senegalensis</name>
    <name type="common">Senegalese sole</name>
    <dbReference type="NCBI Taxonomy" id="28829"/>
    <lineage>
        <taxon>Eukaryota</taxon>
        <taxon>Metazoa</taxon>
        <taxon>Chordata</taxon>
        <taxon>Craniata</taxon>
        <taxon>Vertebrata</taxon>
        <taxon>Euteleostomi</taxon>
        <taxon>Actinopterygii</taxon>
        <taxon>Neopterygii</taxon>
        <taxon>Teleostei</taxon>
        <taxon>Neoteleostei</taxon>
        <taxon>Acanthomorphata</taxon>
        <taxon>Carangaria</taxon>
        <taxon>Pleuronectiformes</taxon>
        <taxon>Pleuronectoidei</taxon>
        <taxon>Soleidae</taxon>
        <taxon>Solea</taxon>
    </lineage>
</organism>
<keyword evidence="1" id="KW-0430">Lectin</keyword>
<evidence type="ECO:0000256" key="2">
    <source>
        <dbReference type="SAM" id="Coils"/>
    </source>
</evidence>
<dbReference type="InterPro" id="IPR018378">
    <property type="entry name" value="C-type_lectin_CS"/>
</dbReference>
<keyword evidence="2" id="KW-0175">Coiled coil</keyword>
<gene>
    <name evidence="5" type="ORF">JOB18_023394</name>
</gene>
<evidence type="ECO:0000256" key="1">
    <source>
        <dbReference type="ARBA" id="ARBA00022734"/>
    </source>
</evidence>
<proteinExistence type="predicted"/>
<dbReference type="Pfam" id="PF00059">
    <property type="entry name" value="Lectin_C"/>
    <property type="match status" value="1"/>
</dbReference>
<evidence type="ECO:0000313" key="5">
    <source>
        <dbReference type="EMBL" id="KAG7507081.1"/>
    </source>
</evidence>
<feature type="transmembrane region" description="Helical" evidence="3">
    <location>
        <begin position="48"/>
        <end position="70"/>
    </location>
</feature>
<keyword evidence="3" id="KW-0812">Transmembrane</keyword>
<feature type="coiled-coil region" evidence="2">
    <location>
        <begin position="204"/>
        <end position="270"/>
    </location>
</feature>
<name>A0AAV6RNU1_SOLSE</name>
<dbReference type="PROSITE" id="PS50041">
    <property type="entry name" value="C_TYPE_LECTIN_2"/>
    <property type="match status" value="1"/>
</dbReference>
<dbReference type="InterPro" id="IPR050111">
    <property type="entry name" value="C-type_lectin/snaclec_domain"/>
</dbReference>
<dbReference type="AlphaFoldDB" id="A0AAV6RNU1"/>
<keyword evidence="6" id="KW-1185">Reference proteome</keyword>
<dbReference type="Proteomes" id="UP000693946">
    <property type="component" value="Linkage Group LG18"/>
</dbReference>
<sequence length="460" mass="53293">MDGHQWFPWINNPTRAAAAASAKQEHDDVSSRFLRSRKTRSCRRPCPMVGLSALCLLLFVICAALTVLYANRSNRKPDMQRLFRYQNMSDRFLALTKVNVDLKKDNEVLMAQSVQINEQNRLLNRTSADLESTNLALTLESRELAEQVVNLTSTNAQIEEEREQLVVYSYEREEKMANMSQTFDQLLSSNAWLQEENQRVSETSDFLRDELLRVREKNQELEEISEGFQREIQNLTEKIGAFSRDCAGKLTQLQEQKQNLSTMLVKDQQEAAERTRSKTKEVDKMVAYILSAKEAYHALDLYCPVVNQKTKERFCKKCHNSWKQFETKCYYFSSRTLDWSSSRAWCRTQGGDLVVINSEQEQRFVFDSSRTLEPSGSRLWVGMSDEGHEGQWHWVDGSKVTSDVQFWLSRTGVGAEPDDWNLDDPRGEDCGHIDVSEDALKSWMDGSCQRTYRWICEKNI</sequence>
<dbReference type="SMART" id="SM00034">
    <property type="entry name" value="CLECT"/>
    <property type="match status" value="1"/>
</dbReference>
<dbReference type="PROSITE" id="PS00615">
    <property type="entry name" value="C_TYPE_LECTIN_1"/>
    <property type="match status" value="1"/>
</dbReference>
<dbReference type="EMBL" id="JAGKHQ010000010">
    <property type="protein sequence ID" value="KAG7507081.1"/>
    <property type="molecule type" value="Genomic_DNA"/>
</dbReference>
<reference evidence="5 6" key="1">
    <citation type="journal article" date="2021" name="Sci. Rep.">
        <title>Chromosome anchoring in Senegalese sole (Solea senegalensis) reveals sex-associated markers and genome rearrangements in flatfish.</title>
        <authorList>
            <person name="Guerrero-Cozar I."/>
            <person name="Gomez-Garrido J."/>
            <person name="Berbel C."/>
            <person name="Martinez-Blanch J.F."/>
            <person name="Alioto T."/>
            <person name="Claros M.G."/>
            <person name="Gagnaire P.A."/>
            <person name="Manchado M."/>
        </authorList>
    </citation>
    <scope>NUCLEOTIDE SEQUENCE [LARGE SCALE GENOMIC DNA]</scope>
    <source>
        <strain evidence="5">Sse05_10M</strain>
    </source>
</reference>
<keyword evidence="3" id="KW-1133">Transmembrane helix</keyword>